<dbReference type="PANTHER" id="PTHR43630">
    <property type="entry name" value="POLY-BETA-1,6-N-ACETYL-D-GLUCOSAMINE SYNTHASE"/>
    <property type="match status" value="1"/>
</dbReference>
<feature type="domain" description="Glycosyltransferase 2-like" evidence="3">
    <location>
        <begin position="5"/>
        <end position="112"/>
    </location>
</feature>
<dbReference type="SUPFAM" id="SSF53448">
    <property type="entry name" value="Nucleotide-diphospho-sugar transferases"/>
    <property type="match status" value="1"/>
</dbReference>
<dbReference type="PANTHER" id="PTHR43630:SF2">
    <property type="entry name" value="GLYCOSYLTRANSFERASE"/>
    <property type="match status" value="1"/>
</dbReference>
<dbReference type="RefSeq" id="WP_345159257.1">
    <property type="nucleotide sequence ID" value="NZ_BAABHC010000014.1"/>
</dbReference>
<evidence type="ECO:0000256" key="2">
    <source>
        <dbReference type="SAM" id="Phobius"/>
    </source>
</evidence>
<proteinExistence type="inferred from homology"/>
<sequence length="254" mass="29695">MPGVSAIIICKDEAQFIAGAIESLLWADEVLLVDSYSTDETLQIARRYPVRILQRPFDDYSRQRNWAIAQAMQPWVLMLDADERIPADLQQELTQLLKSPPKLPAYKIRRKNFFMGRQVRYSGWQNDAVVRLFDKSQCRYSDKQVHEELVVPGGNIGKLRHRMLHYTYRNLPHFLDKWNQYSWLSAQDKAKKTGSVTLFHLAVKPLVRFLKQYFLKLGILDGRIGFIIAYLAASSVFMRYLKIWRLQEENQAAN</sequence>
<dbReference type="Pfam" id="PF00535">
    <property type="entry name" value="Glycos_transf_2"/>
    <property type="match status" value="1"/>
</dbReference>
<dbReference type="CDD" id="cd02511">
    <property type="entry name" value="Beta4Glucosyltransferase"/>
    <property type="match status" value="1"/>
</dbReference>
<dbReference type="Gene3D" id="3.90.550.10">
    <property type="entry name" value="Spore Coat Polysaccharide Biosynthesis Protein SpsA, Chain A"/>
    <property type="match status" value="1"/>
</dbReference>
<dbReference type="EMBL" id="BAABHC010000014">
    <property type="protein sequence ID" value="GAA4433681.1"/>
    <property type="molecule type" value="Genomic_DNA"/>
</dbReference>
<name>A0ABP8LRH5_9BACT</name>
<dbReference type="Proteomes" id="UP001500552">
    <property type="component" value="Unassembled WGS sequence"/>
</dbReference>
<accession>A0ABP8LRH5</accession>
<gene>
    <name evidence="4" type="ORF">GCM10023188_23550</name>
</gene>
<organism evidence="4 5">
    <name type="scientific">Pontibacter saemangeumensis</name>
    <dbReference type="NCBI Taxonomy" id="1084525"/>
    <lineage>
        <taxon>Bacteria</taxon>
        <taxon>Pseudomonadati</taxon>
        <taxon>Bacteroidota</taxon>
        <taxon>Cytophagia</taxon>
        <taxon>Cytophagales</taxon>
        <taxon>Hymenobacteraceae</taxon>
        <taxon>Pontibacter</taxon>
    </lineage>
</organism>
<evidence type="ECO:0000259" key="3">
    <source>
        <dbReference type="Pfam" id="PF00535"/>
    </source>
</evidence>
<comment type="similarity">
    <text evidence="1">Belongs to the glycosyltransferase 2 family. WaaE/KdtX subfamily.</text>
</comment>
<dbReference type="InterPro" id="IPR001173">
    <property type="entry name" value="Glyco_trans_2-like"/>
</dbReference>
<keyword evidence="2" id="KW-1133">Transmembrane helix</keyword>
<keyword evidence="2" id="KW-0472">Membrane</keyword>
<protein>
    <submittedName>
        <fullName evidence="4">Glycosyltransferase family 2 protein</fullName>
    </submittedName>
</protein>
<comment type="caution">
    <text evidence="4">The sequence shown here is derived from an EMBL/GenBank/DDBJ whole genome shotgun (WGS) entry which is preliminary data.</text>
</comment>
<evidence type="ECO:0000313" key="4">
    <source>
        <dbReference type="EMBL" id="GAA4433681.1"/>
    </source>
</evidence>
<reference evidence="5" key="1">
    <citation type="journal article" date="2019" name="Int. J. Syst. Evol. Microbiol.">
        <title>The Global Catalogue of Microorganisms (GCM) 10K type strain sequencing project: providing services to taxonomists for standard genome sequencing and annotation.</title>
        <authorList>
            <consortium name="The Broad Institute Genomics Platform"/>
            <consortium name="The Broad Institute Genome Sequencing Center for Infectious Disease"/>
            <person name="Wu L."/>
            <person name="Ma J."/>
        </authorList>
    </citation>
    <scope>NUCLEOTIDE SEQUENCE [LARGE SCALE GENOMIC DNA]</scope>
    <source>
        <strain evidence="5">JCM 17926</strain>
    </source>
</reference>
<evidence type="ECO:0000313" key="5">
    <source>
        <dbReference type="Proteomes" id="UP001500552"/>
    </source>
</evidence>
<keyword evidence="2" id="KW-0812">Transmembrane</keyword>
<keyword evidence="5" id="KW-1185">Reference proteome</keyword>
<feature type="transmembrane region" description="Helical" evidence="2">
    <location>
        <begin position="224"/>
        <end position="241"/>
    </location>
</feature>
<dbReference type="InterPro" id="IPR029044">
    <property type="entry name" value="Nucleotide-diphossugar_trans"/>
</dbReference>
<evidence type="ECO:0000256" key="1">
    <source>
        <dbReference type="ARBA" id="ARBA00038494"/>
    </source>
</evidence>